<accession>A0ACC1D786</accession>
<proteinExistence type="predicted"/>
<keyword evidence="2" id="KW-1185">Reference proteome</keyword>
<reference evidence="1 2" key="1">
    <citation type="journal article" date="2021" name="Front. Genet.">
        <title>Chromosome-Level Genome Assembly Reveals Significant Gene Expansion in the Toll and IMD Signaling Pathways of Dendrolimus kikuchii.</title>
        <authorList>
            <person name="Zhou J."/>
            <person name="Wu P."/>
            <person name="Xiong Z."/>
            <person name="Liu N."/>
            <person name="Zhao N."/>
            <person name="Ji M."/>
            <person name="Qiu Y."/>
            <person name="Yang B."/>
        </authorList>
    </citation>
    <scope>NUCLEOTIDE SEQUENCE [LARGE SCALE GENOMIC DNA]</scope>
    <source>
        <strain evidence="1">Ann1</strain>
    </source>
</reference>
<evidence type="ECO:0000313" key="1">
    <source>
        <dbReference type="EMBL" id="KAJ0179783.1"/>
    </source>
</evidence>
<gene>
    <name evidence="1" type="ORF">K1T71_004374</name>
</gene>
<dbReference type="EMBL" id="CM034393">
    <property type="protein sequence ID" value="KAJ0179783.1"/>
    <property type="molecule type" value="Genomic_DNA"/>
</dbReference>
<sequence length="395" mass="45945">MTKAFALLVLLVNLLTLNCQEEESLEEQVNRNNTDEGKTSYSFSYGVSDLDTGDVKTVWEAKEGDTVKGHYSLLQPDGSIKTVEYLAGPNIGFKAVVNSETEEPPEKTGLNSIEDKAMRDYGKYIDYNEEGEEDFYERKRNKRPFDSFKDYSHKKKSKYPFDQEPSEYTHSISIKHPSDGSESEAHSHVGYNFDPNCKTKTKKESQDNLYSNGVDPDLSKTKYPTFSSISYKDHYDSSYNSDFDKYKPVNQYKPPRFDEDNVRPASSVRYTSTYPGFSDISSPEKFYPEELPPRPKKKYRPYKLSEFPPTEDLDDYYLVPKKKFKRPPRIPEQDFRPEREEEYDRPHYSSDSDDFLQEDKYYNSPIRGSGPKEVIRKVVKKRRPPIINLLDVLDI</sequence>
<comment type="caution">
    <text evidence="1">The sequence shown here is derived from an EMBL/GenBank/DDBJ whole genome shotgun (WGS) entry which is preliminary data.</text>
</comment>
<organism evidence="1 2">
    <name type="scientific">Dendrolimus kikuchii</name>
    <dbReference type="NCBI Taxonomy" id="765133"/>
    <lineage>
        <taxon>Eukaryota</taxon>
        <taxon>Metazoa</taxon>
        <taxon>Ecdysozoa</taxon>
        <taxon>Arthropoda</taxon>
        <taxon>Hexapoda</taxon>
        <taxon>Insecta</taxon>
        <taxon>Pterygota</taxon>
        <taxon>Neoptera</taxon>
        <taxon>Endopterygota</taxon>
        <taxon>Lepidoptera</taxon>
        <taxon>Glossata</taxon>
        <taxon>Ditrysia</taxon>
        <taxon>Bombycoidea</taxon>
        <taxon>Lasiocampidae</taxon>
        <taxon>Dendrolimus</taxon>
    </lineage>
</organism>
<evidence type="ECO:0000313" key="2">
    <source>
        <dbReference type="Proteomes" id="UP000824533"/>
    </source>
</evidence>
<name>A0ACC1D786_9NEOP</name>
<dbReference type="Proteomes" id="UP000824533">
    <property type="component" value="Linkage Group LG07"/>
</dbReference>
<protein>
    <submittedName>
        <fullName evidence="1">Uncharacterized protein</fullName>
    </submittedName>
</protein>